<dbReference type="HOGENOM" id="CLU_047728_0_0_1"/>
<gene>
    <name evidence="1" type="ORF">M413DRAFT_76210</name>
</gene>
<protein>
    <submittedName>
        <fullName evidence="1">Uncharacterized protein</fullName>
    </submittedName>
</protein>
<dbReference type="InterPro" id="IPR043519">
    <property type="entry name" value="NT_sf"/>
</dbReference>
<organism evidence="1 2">
    <name type="scientific">Hebeloma cylindrosporum</name>
    <dbReference type="NCBI Taxonomy" id="76867"/>
    <lineage>
        <taxon>Eukaryota</taxon>
        <taxon>Fungi</taxon>
        <taxon>Dikarya</taxon>
        <taxon>Basidiomycota</taxon>
        <taxon>Agaricomycotina</taxon>
        <taxon>Agaricomycetes</taxon>
        <taxon>Agaricomycetidae</taxon>
        <taxon>Agaricales</taxon>
        <taxon>Agaricineae</taxon>
        <taxon>Hymenogastraceae</taxon>
        <taxon>Hebeloma</taxon>
    </lineage>
</organism>
<evidence type="ECO:0000313" key="1">
    <source>
        <dbReference type="EMBL" id="KIM38207.1"/>
    </source>
</evidence>
<evidence type="ECO:0000313" key="2">
    <source>
        <dbReference type="Proteomes" id="UP000053424"/>
    </source>
</evidence>
<dbReference type="Proteomes" id="UP000053424">
    <property type="component" value="Unassembled WGS sequence"/>
</dbReference>
<reference evidence="1 2" key="1">
    <citation type="submission" date="2014-04" db="EMBL/GenBank/DDBJ databases">
        <authorList>
            <consortium name="DOE Joint Genome Institute"/>
            <person name="Kuo A."/>
            <person name="Gay G."/>
            <person name="Dore J."/>
            <person name="Kohler A."/>
            <person name="Nagy L.G."/>
            <person name="Floudas D."/>
            <person name="Copeland A."/>
            <person name="Barry K.W."/>
            <person name="Cichocki N."/>
            <person name="Veneault-Fourrey C."/>
            <person name="LaButti K."/>
            <person name="Lindquist E.A."/>
            <person name="Lipzen A."/>
            <person name="Lundell T."/>
            <person name="Morin E."/>
            <person name="Murat C."/>
            <person name="Sun H."/>
            <person name="Tunlid A."/>
            <person name="Henrissat B."/>
            <person name="Grigoriev I.V."/>
            <person name="Hibbett D.S."/>
            <person name="Martin F."/>
            <person name="Nordberg H.P."/>
            <person name="Cantor M.N."/>
            <person name="Hua S.X."/>
        </authorList>
    </citation>
    <scope>NUCLEOTIDE SEQUENCE [LARGE SCALE GENOMIC DNA]</scope>
    <source>
        <strain evidence="2">h7</strain>
    </source>
</reference>
<dbReference type="OrthoDB" id="3133286at2759"/>
<keyword evidence="2" id="KW-1185">Reference proteome</keyword>
<name>A0A0C2YB26_HEBCY</name>
<sequence>MLPQASPNKPSGRRALKIEADNRHYELVLEAAQGVTEIFRTRGISCAVFGSLASRLYGITRTPKDVDLLVSQDLNSPSTLSAQDLKDLVLDASPRNFYLKLPRDPTASYRVLWYRREYLGAECKVDILIPGIMHLPHLPRTRVALLEGIPVVPFALLLLQKLQAWDDHCKSEESHKRAKSPQDAADVRKLMALRVQMGALLRIGVWEDAVLFSEEFVELTRERVRSYARMFPDRAEQWRALGFALSDPV</sequence>
<accession>A0A0C2YB26</accession>
<proteinExistence type="predicted"/>
<dbReference type="SUPFAM" id="SSF81301">
    <property type="entry name" value="Nucleotidyltransferase"/>
    <property type="match status" value="1"/>
</dbReference>
<dbReference type="EMBL" id="KN831792">
    <property type="protein sequence ID" value="KIM38207.1"/>
    <property type="molecule type" value="Genomic_DNA"/>
</dbReference>
<dbReference type="AlphaFoldDB" id="A0A0C2YB26"/>
<reference evidence="2" key="2">
    <citation type="submission" date="2015-01" db="EMBL/GenBank/DDBJ databases">
        <title>Evolutionary Origins and Diversification of the Mycorrhizal Mutualists.</title>
        <authorList>
            <consortium name="DOE Joint Genome Institute"/>
            <consortium name="Mycorrhizal Genomics Consortium"/>
            <person name="Kohler A."/>
            <person name="Kuo A."/>
            <person name="Nagy L.G."/>
            <person name="Floudas D."/>
            <person name="Copeland A."/>
            <person name="Barry K.W."/>
            <person name="Cichocki N."/>
            <person name="Veneault-Fourrey C."/>
            <person name="LaButti K."/>
            <person name="Lindquist E.A."/>
            <person name="Lipzen A."/>
            <person name="Lundell T."/>
            <person name="Morin E."/>
            <person name="Murat C."/>
            <person name="Riley R."/>
            <person name="Ohm R."/>
            <person name="Sun H."/>
            <person name="Tunlid A."/>
            <person name="Henrissat B."/>
            <person name="Grigoriev I.V."/>
            <person name="Hibbett D.S."/>
            <person name="Martin F."/>
        </authorList>
    </citation>
    <scope>NUCLEOTIDE SEQUENCE [LARGE SCALE GENOMIC DNA]</scope>
    <source>
        <strain evidence="2">h7</strain>
    </source>
</reference>
<dbReference type="Gene3D" id="3.30.460.40">
    <property type="match status" value="1"/>
</dbReference>